<accession>A0A8B8R959</accession>
<evidence type="ECO:0000313" key="8">
    <source>
        <dbReference type="RefSeq" id="XP_032314476.1"/>
    </source>
</evidence>
<evidence type="ECO:0000313" key="9">
    <source>
        <dbReference type="RefSeq" id="XP_032314477.1"/>
    </source>
</evidence>
<evidence type="ECO:0000313" key="10">
    <source>
        <dbReference type="RefSeq" id="XP_032314478.1"/>
    </source>
</evidence>
<dbReference type="Proteomes" id="UP000694856">
    <property type="component" value="Chromosome 17"/>
</dbReference>
<dbReference type="RefSeq" id="XP_032314479.1">
    <property type="nucleotide sequence ID" value="XM_032458588.1"/>
</dbReference>
<dbReference type="KEGG" id="cfr:102514456"/>
<evidence type="ECO:0000313" key="12">
    <source>
        <dbReference type="RefSeq" id="XP_032314480.1"/>
    </source>
</evidence>
<dbReference type="RefSeq" id="XP_032314475.1">
    <property type="nucleotide sequence ID" value="XM_032458584.1"/>
</dbReference>
<dbReference type="RefSeq" id="XP_032314478.1">
    <property type="nucleotide sequence ID" value="XM_032458587.1"/>
</dbReference>
<comment type="pathway">
    <text evidence="1">Protein modification; protein ubiquitination.</text>
</comment>
<dbReference type="RefSeq" id="XP_032314476.1">
    <property type="nucleotide sequence ID" value="XM_032458585.1"/>
</dbReference>
<evidence type="ECO:0000313" key="6">
    <source>
        <dbReference type="RefSeq" id="XP_032314474.1"/>
    </source>
</evidence>
<organism evidence="3 5">
    <name type="scientific">Camelus ferus</name>
    <name type="common">Wild bactrian camel</name>
    <name type="synonym">Camelus bactrianus ferus</name>
    <dbReference type="NCBI Taxonomy" id="419612"/>
    <lineage>
        <taxon>Eukaryota</taxon>
        <taxon>Metazoa</taxon>
        <taxon>Chordata</taxon>
        <taxon>Craniata</taxon>
        <taxon>Vertebrata</taxon>
        <taxon>Euteleostomi</taxon>
        <taxon>Mammalia</taxon>
        <taxon>Eutheria</taxon>
        <taxon>Laurasiatheria</taxon>
        <taxon>Artiodactyla</taxon>
        <taxon>Tylopoda</taxon>
        <taxon>Camelidae</taxon>
        <taxon>Camelus</taxon>
    </lineage>
</organism>
<dbReference type="RefSeq" id="XP_032314474.1">
    <property type="nucleotide sequence ID" value="XM_032458583.1"/>
</dbReference>
<dbReference type="RefSeq" id="XP_032314472.1">
    <property type="nucleotide sequence ID" value="XM_032458581.1"/>
</dbReference>
<dbReference type="SUPFAM" id="SSF81383">
    <property type="entry name" value="F-box domain"/>
    <property type="match status" value="1"/>
</dbReference>
<proteinExistence type="predicted"/>
<dbReference type="RefSeq" id="XP_032314471.1">
    <property type="nucleotide sequence ID" value="XM_032458580.1"/>
</dbReference>
<evidence type="ECO:0000313" key="5">
    <source>
        <dbReference type="RefSeq" id="XP_032314472.1"/>
    </source>
</evidence>
<dbReference type="PANTHER" id="PTHR46550">
    <property type="entry name" value="F-BOX ONLY PROTEIN 3"/>
    <property type="match status" value="1"/>
</dbReference>
<dbReference type="SUPFAM" id="SSF50978">
    <property type="entry name" value="WD40 repeat-like"/>
    <property type="match status" value="1"/>
</dbReference>
<dbReference type="Gene3D" id="1.20.1280.50">
    <property type="match status" value="1"/>
</dbReference>
<evidence type="ECO:0000313" key="7">
    <source>
        <dbReference type="RefSeq" id="XP_032314475.1"/>
    </source>
</evidence>
<dbReference type="GeneID" id="102514456"/>
<dbReference type="InterPro" id="IPR036047">
    <property type="entry name" value="F-box-like_dom_sf"/>
</dbReference>
<evidence type="ECO:0000313" key="11">
    <source>
        <dbReference type="RefSeq" id="XP_032314479.1"/>
    </source>
</evidence>
<dbReference type="AlphaFoldDB" id="A0A8B8R959"/>
<keyword evidence="2" id="KW-0833">Ubl conjugation pathway</keyword>
<protein>
    <submittedName>
        <fullName evidence="4 5">F-box/WD repeat-containing protein 12 isoform X1</fullName>
    </submittedName>
</protein>
<keyword evidence="3" id="KW-1185">Reference proteome</keyword>
<evidence type="ECO:0000256" key="2">
    <source>
        <dbReference type="ARBA" id="ARBA00022786"/>
    </source>
</evidence>
<dbReference type="CTD" id="285231"/>
<gene>
    <name evidence="4 5 6 7 8 9 10 11 12" type="primary">FBXW12</name>
</gene>
<dbReference type="InterPro" id="IPR036322">
    <property type="entry name" value="WD40_repeat_dom_sf"/>
</dbReference>
<dbReference type="RefSeq" id="XP_032314477.1">
    <property type="nucleotide sequence ID" value="XM_032458586.1"/>
</dbReference>
<reference evidence="4 5" key="1">
    <citation type="submission" date="2025-04" db="UniProtKB">
        <authorList>
            <consortium name="RefSeq"/>
        </authorList>
    </citation>
    <scope>IDENTIFICATION</scope>
    <source>
        <tissue evidence="4 5">Ear skin</tissue>
    </source>
</reference>
<dbReference type="PANTHER" id="PTHR46550:SF2">
    <property type="entry name" value="EXPRESSED SEQUENCE C85627-RELATED"/>
    <property type="match status" value="1"/>
</dbReference>
<dbReference type="GO" id="GO:0005737">
    <property type="term" value="C:cytoplasm"/>
    <property type="evidence" value="ECO:0007669"/>
    <property type="project" value="TreeGrafter"/>
</dbReference>
<evidence type="ECO:0000313" key="4">
    <source>
        <dbReference type="RefSeq" id="XP_032314471.1"/>
    </source>
</evidence>
<dbReference type="RefSeq" id="XP_032314480.1">
    <property type="nucleotide sequence ID" value="XM_032458589.1"/>
</dbReference>
<dbReference type="Gene3D" id="2.130.10.10">
    <property type="entry name" value="YVTN repeat-like/Quinoprotein amine dehydrogenase"/>
    <property type="match status" value="1"/>
</dbReference>
<evidence type="ECO:0000256" key="1">
    <source>
        <dbReference type="ARBA" id="ARBA00004906"/>
    </source>
</evidence>
<name>A0A8B8R959_CAMFR</name>
<evidence type="ECO:0000313" key="3">
    <source>
        <dbReference type="Proteomes" id="UP000694856"/>
    </source>
</evidence>
<sequence>MDRPSLTPVHVSPRARPLSPLPLPRILATRASHPHSLSSFLKFTLFRPTFSGLKCPWPRDSVASLSEFEPQSAEQQSAALGVRRLASFSPRASRYWNKVAESEPLWRNLCRRKWSFCTFSHRCPGAQTWKQYFLKQTRQERWMASAKPENFVYKAAVGNLGILGPMAYLSGSGPTMDEEKSIICTVSSKRMLFAWDVQEGTMIWSSPVQQSSIMHLATLPQMHLAFTVDLKGAIKVWNCRDEDTLATLIMSQACLSLEAFLTKDDPFLMVGTCEGDIYTLTVPELKTVSKVNAFKYRVDLLYCSPDKRWIFASGTHECILPKVFFTECLLRPSEGRTPLSLSLPFSSCCRACWAPRRTNRVTLMFQRDALKKTGFTTLDLTTEGTGGRTFIQAREIASFLLPVHMESPIWMGVSDGNTIVFESGPYLFLVSISGHLLQRFEYHDKTICNLWVDSLHVLTTSVDDSLHVYMWEEEGRYPYLRSCCHLEHIGSDQTPSCYVPKAICDNKSIVCVVSRIRESSILVMYSLNM</sequence>
<dbReference type="InterPro" id="IPR015943">
    <property type="entry name" value="WD40/YVTN_repeat-like_dom_sf"/>
</dbReference>
<dbReference type="InterPro" id="IPR052121">
    <property type="entry name" value="F-box_SCF_Substrate_Recog"/>
</dbReference>